<reference evidence="2" key="1">
    <citation type="submission" date="2016-05" db="EMBL/GenBank/DDBJ databases">
        <title>Comparative genomics of biotechnologically important yeasts.</title>
        <authorList>
            <consortium name="DOE Joint Genome Institute"/>
            <person name="Riley R."/>
            <person name="Haridas S."/>
            <person name="Wolfe K.H."/>
            <person name="Lopes M.R."/>
            <person name="Hittinger C.T."/>
            <person name="Goker M."/>
            <person name="Salamov A."/>
            <person name="Wisecaver J."/>
            <person name="Long T.M."/>
            <person name="Aerts A.L."/>
            <person name="Barry K."/>
            <person name="Choi C."/>
            <person name="Clum A."/>
            <person name="Coughlan A.Y."/>
            <person name="Deshpande S."/>
            <person name="Douglass A.P."/>
            <person name="Hanson S.J."/>
            <person name="Klenk H.-P."/>
            <person name="Labutti K."/>
            <person name="Lapidus A."/>
            <person name="Lindquist E."/>
            <person name="Lipzen A."/>
            <person name="Meier-Kolthoff J.P."/>
            <person name="Ohm R.A."/>
            <person name="Otillar R.P."/>
            <person name="Pangilinan J."/>
            <person name="Peng Y."/>
            <person name="Rokas A."/>
            <person name="Rosa C.A."/>
            <person name="Scheuner C."/>
            <person name="Sibirny A.A."/>
            <person name="Slot J.C."/>
            <person name="Stielow J.B."/>
            <person name="Sun H."/>
            <person name="Kurtzman C.P."/>
            <person name="Blackwell M."/>
            <person name="Grigoriev I.V."/>
            <person name="Jeffries T.W."/>
        </authorList>
    </citation>
    <scope>NUCLEOTIDE SEQUENCE [LARGE SCALE GENOMIC DNA]</scope>
    <source>
        <strain evidence="2">DSM 1968</strain>
    </source>
</reference>
<dbReference type="EMBL" id="KV454495">
    <property type="protein sequence ID" value="ODV58071.1"/>
    <property type="molecule type" value="Genomic_DNA"/>
</dbReference>
<organism evidence="1 2">
    <name type="scientific">Ascoidea rubescens DSM 1968</name>
    <dbReference type="NCBI Taxonomy" id="1344418"/>
    <lineage>
        <taxon>Eukaryota</taxon>
        <taxon>Fungi</taxon>
        <taxon>Dikarya</taxon>
        <taxon>Ascomycota</taxon>
        <taxon>Saccharomycotina</taxon>
        <taxon>Saccharomycetes</taxon>
        <taxon>Ascoideaceae</taxon>
        <taxon>Ascoidea</taxon>
    </lineage>
</organism>
<evidence type="ECO:0000313" key="2">
    <source>
        <dbReference type="Proteomes" id="UP000095038"/>
    </source>
</evidence>
<sequence>MSFMNFSSANSFNNLNNFTNFNTLNKFNLNQKKKNSKDLLIFENINSINTNNPDYKSLLNDHYKLFSSYSLTPFNNNNTSYLLKTNQNQLLQIQNIEDPDDLINIFSSFSINNNSSSNKSNQNNGFNQNYTVNGNLSSLNHIKTILNSYTNYLFDHKRTFDEFFATLRKDKSILLEFLGIDNFAEFYNIFDRSNNIRSQQNDFYDFVFENLNNKELYQLYLLFKKKLVNLFLILSILKILPIFQLSSNKILNNINQDDLILPISKISNFNIWDNSTFKNNQSVVNDLIPDCFLNLIKLPFEKFNIINSPYIYNCLVHYLAFPEDFPFDKDQDQDQNQNLCSEFVGNEENLNLIWFDRLSKLKLNKLIYLNVFKKIDPFYQFDNKPSKKRFQKEKLIYSENSNVNNINDEIESAIKEKIFLNDYHKQTFENYLINNLTYHTVNNVFDLLDVFTFFYDLSIEDYSLNQNFSFELLQVLLKFFNLKLIDYYSNQPALKKQFYENSIHLNFVKMLRYKSFFLNLNNYNFNFNEFKGEILYLERNFSINYNTNDDFLNKIDKFNKFFNQSGNENHHDNHNNQLVYSNECYNYLLWNGFNENDIMATNFFRYFSYIGLSRD</sequence>
<accession>A0A1D2V8P1</accession>
<dbReference type="InParanoid" id="A0A1D2V8P1"/>
<dbReference type="RefSeq" id="XP_020044378.1">
    <property type="nucleotide sequence ID" value="XM_020188617.1"/>
</dbReference>
<proteinExistence type="predicted"/>
<gene>
    <name evidence="1" type="ORF">ASCRUDRAFT_10540</name>
</gene>
<protein>
    <submittedName>
        <fullName evidence="1">Uncharacterized protein</fullName>
    </submittedName>
</protein>
<evidence type="ECO:0000313" key="1">
    <source>
        <dbReference type="EMBL" id="ODV58071.1"/>
    </source>
</evidence>
<dbReference type="Proteomes" id="UP000095038">
    <property type="component" value="Unassembled WGS sequence"/>
</dbReference>
<name>A0A1D2V8P1_9ASCO</name>
<dbReference type="GeneID" id="30962253"/>
<keyword evidence="2" id="KW-1185">Reference proteome</keyword>
<dbReference type="AlphaFoldDB" id="A0A1D2V8P1"/>